<gene>
    <name evidence="2" type="ORF">Pla163_17790</name>
</gene>
<feature type="domain" description="VTC" evidence="1">
    <location>
        <begin position="14"/>
        <end position="227"/>
    </location>
</feature>
<dbReference type="GO" id="GO:0006799">
    <property type="term" value="P:polyphosphate biosynthetic process"/>
    <property type="evidence" value="ECO:0007669"/>
    <property type="project" value="UniProtKB-ARBA"/>
</dbReference>
<organism evidence="2 3">
    <name type="scientific">Rohdeia mirabilis</name>
    <dbReference type="NCBI Taxonomy" id="2528008"/>
    <lineage>
        <taxon>Bacteria</taxon>
        <taxon>Pseudomonadati</taxon>
        <taxon>Planctomycetota</taxon>
        <taxon>Planctomycetia</taxon>
        <taxon>Planctomycetia incertae sedis</taxon>
        <taxon>Rohdeia</taxon>
    </lineage>
</organism>
<evidence type="ECO:0000259" key="1">
    <source>
        <dbReference type="Pfam" id="PF09359"/>
    </source>
</evidence>
<dbReference type="OrthoDB" id="9784042at2"/>
<protein>
    <submittedName>
        <fullName evidence="2">VTC domain protein</fullName>
    </submittedName>
</protein>
<dbReference type="Proteomes" id="UP000319342">
    <property type="component" value="Chromosome"/>
</dbReference>
<keyword evidence="3" id="KW-1185">Reference proteome</keyword>
<dbReference type="AlphaFoldDB" id="A0A518CZM1"/>
<dbReference type="InterPro" id="IPR042267">
    <property type="entry name" value="VTC_sf"/>
</dbReference>
<sequence>MASDTGHRDPNALRYEIKMACQESAYPRVLAAMRLHPAAVRTLYPPRRVQSVYLDTPDGNALEENLAGISHREKLRFRWYGDGATGVRGTLERKVRENLLGWKDLARIDAEVDVEGTDRLTFMRHLIANVPADWAADLRQGLEPVQWISYTRDYFTTADGTVRITVDRELRTWDQRLRWRLSRAQSSFIDRILVIEAKCATQHYERARELLNHLPLFVDRCSKFVLASSAPDGPHPSIFPE</sequence>
<dbReference type="RefSeq" id="WP_145186621.1">
    <property type="nucleotide sequence ID" value="NZ_CP036290.1"/>
</dbReference>
<dbReference type="EMBL" id="CP036290">
    <property type="protein sequence ID" value="QDU84667.1"/>
    <property type="molecule type" value="Genomic_DNA"/>
</dbReference>
<evidence type="ECO:0000313" key="3">
    <source>
        <dbReference type="Proteomes" id="UP000319342"/>
    </source>
</evidence>
<name>A0A518CZM1_9BACT</name>
<evidence type="ECO:0000313" key="2">
    <source>
        <dbReference type="EMBL" id="QDU84667.1"/>
    </source>
</evidence>
<reference evidence="2 3" key="1">
    <citation type="submission" date="2019-02" db="EMBL/GenBank/DDBJ databases">
        <title>Deep-cultivation of Planctomycetes and their phenomic and genomic characterization uncovers novel biology.</title>
        <authorList>
            <person name="Wiegand S."/>
            <person name="Jogler M."/>
            <person name="Boedeker C."/>
            <person name="Pinto D."/>
            <person name="Vollmers J."/>
            <person name="Rivas-Marin E."/>
            <person name="Kohn T."/>
            <person name="Peeters S.H."/>
            <person name="Heuer A."/>
            <person name="Rast P."/>
            <person name="Oberbeckmann S."/>
            <person name="Bunk B."/>
            <person name="Jeske O."/>
            <person name="Meyerdierks A."/>
            <person name="Storesund J.E."/>
            <person name="Kallscheuer N."/>
            <person name="Luecker S."/>
            <person name="Lage O.M."/>
            <person name="Pohl T."/>
            <person name="Merkel B.J."/>
            <person name="Hornburger P."/>
            <person name="Mueller R.-W."/>
            <person name="Bruemmer F."/>
            <person name="Labrenz M."/>
            <person name="Spormann A.M."/>
            <person name="Op den Camp H."/>
            <person name="Overmann J."/>
            <person name="Amann R."/>
            <person name="Jetten M.S.M."/>
            <person name="Mascher T."/>
            <person name="Medema M.H."/>
            <person name="Devos D.P."/>
            <person name="Kaster A.-K."/>
            <person name="Ovreas L."/>
            <person name="Rohde M."/>
            <person name="Galperin M.Y."/>
            <person name="Jogler C."/>
        </authorList>
    </citation>
    <scope>NUCLEOTIDE SEQUENCE [LARGE SCALE GENOMIC DNA]</scope>
    <source>
        <strain evidence="2 3">Pla163</strain>
    </source>
</reference>
<proteinExistence type="predicted"/>
<dbReference type="InterPro" id="IPR018966">
    <property type="entry name" value="VTC_domain"/>
</dbReference>
<accession>A0A518CZM1</accession>
<dbReference type="Gene3D" id="3.20.100.30">
    <property type="entry name" value="VTC, catalytic tunnel domain"/>
    <property type="match status" value="1"/>
</dbReference>
<dbReference type="Pfam" id="PF09359">
    <property type="entry name" value="VTC"/>
    <property type="match status" value="1"/>
</dbReference>